<gene>
    <name evidence="3" type="ORF">EV652_105521</name>
</gene>
<evidence type="ECO:0000256" key="2">
    <source>
        <dbReference type="SAM" id="Phobius"/>
    </source>
</evidence>
<dbReference type="AlphaFoldDB" id="A0A4R2HKG4"/>
<dbReference type="PANTHER" id="PTHR10728">
    <property type="entry name" value="CYTOSOLIC PHOSPHOLIPASE A2"/>
    <property type="match status" value="1"/>
</dbReference>
<feature type="region of interest" description="Disordered" evidence="1">
    <location>
        <begin position="883"/>
        <end position="905"/>
    </location>
</feature>
<feature type="transmembrane region" description="Helical" evidence="2">
    <location>
        <begin position="420"/>
        <end position="442"/>
    </location>
</feature>
<evidence type="ECO:0008006" key="5">
    <source>
        <dbReference type="Google" id="ProtNLM"/>
    </source>
</evidence>
<evidence type="ECO:0000256" key="1">
    <source>
        <dbReference type="SAM" id="MobiDB-lite"/>
    </source>
</evidence>
<feature type="transmembrane region" description="Helical" evidence="2">
    <location>
        <begin position="60"/>
        <end position="77"/>
    </location>
</feature>
<dbReference type="RefSeq" id="WP_132210167.1">
    <property type="nucleotide sequence ID" value="NZ_SLWN01000005.1"/>
</dbReference>
<reference evidence="3 4" key="1">
    <citation type="journal article" date="2015" name="Stand. Genomic Sci.">
        <title>Genomic Encyclopedia of Bacterial and Archaeal Type Strains, Phase III: the genomes of soil and plant-associated and newly described type strains.</title>
        <authorList>
            <person name="Whitman W.B."/>
            <person name="Woyke T."/>
            <person name="Klenk H.P."/>
            <person name="Zhou Y."/>
            <person name="Lilburn T.G."/>
            <person name="Beck B.J."/>
            <person name="De Vos P."/>
            <person name="Vandamme P."/>
            <person name="Eisen J.A."/>
            <person name="Garrity G."/>
            <person name="Hugenholtz P."/>
            <person name="Kyrpides N.C."/>
        </authorList>
    </citation>
    <scope>NUCLEOTIDE SEQUENCE [LARGE SCALE GENOMIC DNA]</scope>
    <source>
        <strain evidence="3 4">VKM Ac-2572</strain>
    </source>
</reference>
<feature type="transmembrane region" description="Helical" evidence="2">
    <location>
        <begin position="371"/>
        <end position="392"/>
    </location>
</feature>
<protein>
    <recommendedName>
        <fullName evidence="5">Patatin-like phospholipase</fullName>
    </recommendedName>
</protein>
<feature type="transmembrane region" description="Helical" evidence="2">
    <location>
        <begin position="463"/>
        <end position="485"/>
    </location>
</feature>
<comment type="caution">
    <text evidence="3">The sequence shown here is derived from an EMBL/GenBank/DDBJ whole genome shotgun (WGS) entry which is preliminary data.</text>
</comment>
<evidence type="ECO:0000313" key="3">
    <source>
        <dbReference type="EMBL" id="TCO30519.1"/>
    </source>
</evidence>
<keyword evidence="4" id="KW-1185">Reference proteome</keyword>
<feature type="transmembrane region" description="Helical" evidence="2">
    <location>
        <begin position="278"/>
        <end position="305"/>
    </location>
</feature>
<dbReference type="GO" id="GO:0046475">
    <property type="term" value="P:glycerophospholipid catabolic process"/>
    <property type="evidence" value="ECO:0007669"/>
    <property type="project" value="TreeGrafter"/>
</dbReference>
<dbReference type="PANTHER" id="PTHR10728:SF40">
    <property type="entry name" value="PATATIN FAMILY PROTEIN"/>
    <property type="match status" value="1"/>
</dbReference>
<dbReference type="GO" id="GO:0004623">
    <property type="term" value="F:phospholipase A2 activity"/>
    <property type="evidence" value="ECO:0007669"/>
    <property type="project" value="TreeGrafter"/>
</dbReference>
<dbReference type="SUPFAM" id="SSF52151">
    <property type="entry name" value="FabD/lysophospholipase-like"/>
    <property type="match status" value="2"/>
</dbReference>
<accession>A0A4R2HKG4</accession>
<evidence type="ECO:0000313" key="4">
    <source>
        <dbReference type="Proteomes" id="UP000294508"/>
    </source>
</evidence>
<dbReference type="EMBL" id="SLWN01000005">
    <property type="protein sequence ID" value="TCO30519.1"/>
    <property type="molecule type" value="Genomic_DNA"/>
</dbReference>
<dbReference type="OrthoDB" id="100544at2"/>
<feature type="transmembrane region" description="Helical" evidence="2">
    <location>
        <begin position="137"/>
        <end position="156"/>
    </location>
</feature>
<dbReference type="Gene3D" id="3.40.1090.10">
    <property type="entry name" value="Cytosolic phospholipase A2 catalytic domain"/>
    <property type="match status" value="1"/>
</dbReference>
<dbReference type="GO" id="GO:0005829">
    <property type="term" value="C:cytosol"/>
    <property type="evidence" value="ECO:0007669"/>
    <property type="project" value="TreeGrafter"/>
</dbReference>
<feature type="transmembrane region" description="Helical" evidence="2">
    <location>
        <begin position="327"/>
        <end position="346"/>
    </location>
</feature>
<proteinExistence type="predicted"/>
<keyword evidence="2" id="KW-0812">Transmembrane</keyword>
<dbReference type="InterPro" id="IPR016035">
    <property type="entry name" value="Acyl_Trfase/lysoPLipase"/>
</dbReference>
<keyword evidence="2" id="KW-1133">Transmembrane helix</keyword>
<keyword evidence="2" id="KW-0472">Membrane</keyword>
<feature type="compositionally biased region" description="Gly residues" evidence="1">
    <location>
        <begin position="896"/>
        <end position="905"/>
    </location>
</feature>
<sequence>MLGESDGTKGDATIEQIGRRRTLTKTLQLAVVLAVVQWPMRDAVHDASGSAFDCEVPGRLSLLLDATFIMAYVYAAFRAYKYIKFLNRQSWKQIAAVGSWLVFTAAVLDVIEDVWLWTEFGASTGPCADLSTGWFSWLMRGIGLVGVLILAVAYFASSRFGQRKLYGVLLDPPATFRRIRDDGKDDGRLVIACSGGGIRSASFCLGALQLLREKGFYDKASTVIGVSGGGYMAAAFHVLRRTCADPFSPGSPELARLRRQTRYLLQGGRAMFRAALSVLFGLVVNLLLIGITLRAIAWVLGWFLADQKVITSEGTTIHVDWRPNDSWHFLALSLFPLALSAAMFVLEKVWDRWARMPDVVRMLLTTIGNVSLRYGVPVAVLLLGVPGGLYLLGQLPGGSADQPSLPSALLALVDPTKQGLASFTALVVVLIGLGKSVWNGLAVEGKEAAGMRARLLAFARTKLAPWAGTTIIVVAAVIALLRWTGGYAIDPAYQDDWNVALVLAAIAVAIKVLTDANRTSLHSFYRERLSRAFLVTRKDNGAAVALDYHLRLRYSEWAKPVDGGPQLVIAGVANVSDADFVPSQRDCVPFVFDAEQIGIVGDRSLPDGGRRTTDDYEREADMLKREVTVPAAMAISGAAVSPLTGRVNARTRPVRLLLAVLNARLGVWLPNPYWNNRPEPAFPDVRGVVPKVRRYVGSVIDKPGPYRLLLEGIGQPSMYDRRIYVTDGGHYDNLGLVEALRREPAQVIVIDASNDAEDRFTALAEAIATARMDHGIQIDIDPSPMIRGSKPRADRAWAYGIATHPLKDGQEKPYKTEIFFVKAVLAGHLGWDIEQYAAGHPDFPPRTTGDQFYDEWDFEAYRSLGYALAESLTEHHRVRDRLEDCNPPSGAAGKQSGDGVGCRGN</sequence>
<organism evidence="3 4">
    <name type="scientific">Kribbella steppae</name>
    <dbReference type="NCBI Taxonomy" id="2512223"/>
    <lineage>
        <taxon>Bacteria</taxon>
        <taxon>Bacillati</taxon>
        <taxon>Actinomycetota</taxon>
        <taxon>Actinomycetes</taxon>
        <taxon>Propionibacteriales</taxon>
        <taxon>Kribbellaceae</taxon>
        <taxon>Kribbella</taxon>
    </lineage>
</organism>
<name>A0A4R2HKG4_9ACTN</name>
<dbReference type="Proteomes" id="UP000294508">
    <property type="component" value="Unassembled WGS sequence"/>
</dbReference>
<feature type="transmembrane region" description="Helical" evidence="2">
    <location>
        <begin position="97"/>
        <end position="117"/>
    </location>
</feature>